<evidence type="ECO:0000256" key="1">
    <source>
        <dbReference type="PIRNR" id="PIRNR038925"/>
    </source>
</evidence>
<comment type="catalytic activity">
    <reaction evidence="1">
        <text>L-threonyl-[protein] + ATP = 3-O-(5'-adenylyl)-L-threonyl-[protein] + diphosphate</text>
        <dbReference type="Rhea" id="RHEA:54292"/>
        <dbReference type="Rhea" id="RHEA-COMP:11060"/>
        <dbReference type="Rhea" id="RHEA-COMP:13847"/>
        <dbReference type="ChEBI" id="CHEBI:30013"/>
        <dbReference type="ChEBI" id="CHEBI:30616"/>
        <dbReference type="ChEBI" id="CHEBI:33019"/>
        <dbReference type="ChEBI" id="CHEBI:138113"/>
        <dbReference type="EC" id="2.7.7.108"/>
    </reaction>
</comment>
<dbReference type="InterPro" id="IPR040198">
    <property type="entry name" value="Fido_containing"/>
</dbReference>
<dbReference type="GO" id="GO:0042803">
    <property type="term" value="F:protein homodimerization activity"/>
    <property type="evidence" value="ECO:0007669"/>
    <property type="project" value="UniProtKB-UniRule"/>
</dbReference>
<name>A0A4R1KR59_9PAST</name>
<dbReference type="Pfam" id="PF13784">
    <property type="entry name" value="Fic_N"/>
    <property type="match status" value="1"/>
</dbReference>
<dbReference type="GO" id="GO:0000287">
    <property type="term" value="F:magnesium ion binding"/>
    <property type="evidence" value="ECO:0007669"/>
    <property type="project" value="UniProtKB-UniRule"/>
</dbReference>
<dbReference type="Gene3D" id="1.10.3290.10">
    <property type="entry name" value="Fido-like domain"/>
    <property type="match status" value="1"/>
</dbReference>
<comment type="subunit">
    <text evidence="1">Homodimer.</text>
</comment>
<evidence type="ECO:0000313" key="6">
    <source>
        <dbReference type="EMBL" id="TCK66963.1"/>
    </source>
</evidence>
<dbReference type="GO" id="GO:0005524">
    <property type="term" value="F:ATP binding"/>
    <property type="evidence" value="ECO:0007669"/>
    <property type="project" value="UniProtKB-UniRule"/>
</dbReference>
<feature type="binding site" evidence="2">
    <location>
        <position position="248"/>
    </location>
    <ligand>
        <name>ATP</name>
        <dbReference type="ChEBI" id="CHEBI:30616"/>
    </ligand>
</feature>
<dbReference type="GO" id="GO:0070733">
    <property type="term" value="F:AMPylase activity"/>
    <property type="evidence" value="ECO:0007669"/>
    <property type="project" value="UniProtKB-UniRule"/>
</dbReference>
<keyword evidence="1" id="KW-0548">Nucleotidyltransferase</keyword>
<keyword evidence="1 2" id="KW-0547">Nucleotide-binding</keyword>
<feature type="binding site" evidence="2">
    <location>
        <position position="206"/>
    </location>
    <ligand>
        <name>ATP</name>
        <dbReference type="ChEBI" id="CHEBI:30616"/>
    </ligand>
</feature>
<dbReference type="Pfam" id="PF02661">
    <property type="entry name" value="Fic"/>
    <property type="match status" value="1"/>
</dbReference>
<comment type="caution">
    <text evidence="6">The sequence shown here is derived from an EMBL/GenBank/DDBJ whole genome shotgun (WGS) entry which is preliminary data.</text>
</comment>
<dbReference type="SUPFAM" id="SSF46785">
    <property type="entry name" value="Winged helix' DNA-binding domain"/>
    <property type="match status" value="1"/>
</dbReference>
<comment type="function">
    <text evidence="1">Adenylyltransferase that mediates the addition of adenosine 5'-monophosphate (AMP) to specific residues of target proteins.</text>
</comment>
<dbReference type="PANTHER" id="PTHR13504">
    <property type="entry name" value="FIDO DOMAIN-CONTAINING PROTEIN DDB_G0283145"/>
    <property type="match status" value="1"/>
</dbReference>
<feature type="binding site" evidence="2">
    <location>
        <begin position="211"/>
        <end position="217"/>
    </location>
    <ligand>
        <name>ATP</name>
        <dbReference type="ChEBI" id="CHEBI:30616"/>
    </ligand>
</feature>
<keyword evidence="1 2" id="KW-0067">ATP-binding</keyword>
<comment type="catalytic activity">
    <reaction evidence="1">
        <text>L-tyrosyl-[protein] + ATP = O-(5'-adenylyl)-L-tyrosyl-[protein] + diphosphate</text>
        <dbReference type="Rhea" id="RHEA:54288"/>
        <dbReference type="Rhea" id="RHEA-COMP:10136"/>
        <dbReference type="Rhea" id="RHEA-COMP:13846"/>
        <dbReference type="ChEBI" id="CHEBI:30616"/>
        <dbReference type="ChEBI" id="CHEBI:33019"/>
        <dbReference type="ChEBI" id="CHEBI:46858"/>
        <dbReference type="ChEBI" id="CHEBI:83624"/>
        <dbReference type="EC" id="2.7.7.108"/>
    </reaction>
</comment>
<keyword evidence="7" id="KW-1185">Reference proteome</keyword>
<dbReference type="InterPro" id="IPR025758">
    <property type="entry name" value="Fic/DOC_N"/>
</dbReference>
<keyword evidence="1" id="KW-0808">Transferase</keyword>
<dbReference type="AlphaFoldDB" id="A0A4R1KR59"/>
<reference evidence="6 7" key="1">
    <citation type="submission" date="2019-03" db="EMBL/GenBank/DDBJ databases">
        <title>Genomic Encyclopedia of Type Strains, Phase IV (KMG-IV): sequencing the most valuable type-strain genomes for metagenomic binning, comparative biology and taxonomic classification.</title>
        <authorList>
            <person name="Goeker M."/>
        </authorList>
    </citation>
    <scope>NUCLEOTIDE SEQUENCE [LARGE SCALE GENOMIC DNA]</scope>
    <source>
        <strain evidence="6 7">DSM 10053</strain>
    </source>
</reference>
<dbReference type="RefSeq" id="WP_132302817.1">
    <property type="nucleotide sequence ID" value="NZ_LUKL01000002.1"/>
</dbReference>
<dbReference type="InterPro" id="IPR003812">
    <property type="entry name" value="Fido"/>
</dbReference>
<dbReference type="PIRSF" id="PIRSF038925">
    <property type="entry name" value="AMP-prot_trans"/>
    <property type="match status" value="1"/>
</dbReference>
<feature type="binding site" evidence="4">
    <location>
        <begin position="210"/>
        <end position="217"/>
    </location>
    <ligand>
        <name>ATP</name>
        <dbReference type="ChEBI" id="CHEBI:30616"/>
    </ligand>
</feature>
<evidence type="ECO:0000259" key="5">
    <source>
        <dbReference type="PROSITE" id="PS51459"/>
    </source>
</evidence>
<feature type="domain" description="Fido" evidence="5">
    <location>
        <begin position="122"/>
        <end position="270"/>
    </location>
</feature>
<dbReference type="SUPFAM" id="SSF140931">
    <property type="entry name" value="Fic-like"/>
    <property type="match status" value="1"/>
</dbReference>
<evidence type="ECO:0000256" key="3">
    <source>
        <dbReference type="PIRSR" id="PIRSR640198-1"/>
    </source>
</evidence>
<feature type="binding site" evidence="2">
    <location>
        <position position="71"/>
    </location>
    <ligand>
        <name>ATP</name>
        <dbReference type="ChEBI" id="CHEBI:30616"/>
    </ligand>
</feature>
<evidence type="ECO:0000256" key="4">
    <source>
        <dbReference type="PIRSR" id="PIRSR640198-2"/>
    </source>
</evidence>
<dbReference type="PANTHER" id="PTHR13504:SF38">
    <property type="entry name" value="FIDO DOMAIN-CONTAINING PROTEIN"/>
    <property type="match status" value="1"/>
</dbReference>
<dbReference type="InterPro" id="IPR026287">
    <property type="entry name" value="SoFic-like"/>
</dbReference>
<dbReference type="InterPro" id="IPR036390">
    <property type="entry name" value="WH_DNA-bd_sf"/>
</dbReference>
<evidence type="ECO:0000256" key="2">
    <source>
        <dbReference type="PIRSR" id="PIRSR038925-1"/>
    </source>
</evidence>
<dbReference type="EMBL" id="SMGJ01000009">
    <property type="protein sequence ID" value="TCK66963.1"/>
    <property type="molecule type" value="Genomic_DNA"/>
</dbReference>
<dbReference type="PROSITE" id="PS51459">
    <property type="entry name" value="FIDO"/>
    <property type="match status" value="1"/>
</dbReference>
<dbReference type="EC" id="2.7.7.108" evidence="1"/>
<organism evidence="6 7">
    <name type="scientific">Lonepinella koalarum</name>
    <dbReference type="NCBI Taxonomy" id="53417"/>
    <lineage>
        <taxon>Bacteria</taxon>
        <taxon>Pseudomonadati</taxon>
        <taxon>Pseudomonadota</taxon>
        <taxon>Gammaproteobacteria</taxon>
        <taxon>Pasteurellales</taxon>
        <taxon>Pasteurellaceae</taxon>
        <taxon>Lonepinella</taxon>
    </lineage>
</organism>
<proteinExistence type="predicted"/>
<feature type="active site" evidence="3">
    <location>
        <position position="206"/>
    </location>
</feature>
<gene>
    <name evidence="6" type="ORF">EV692_2236</name>
</gene>
<protein>
    <recommendedName>
        <fullName evidence="1">Protein adenylyltransferase</fullName>
        <ecNumber evidence="1">2.7.7.108</ecNumber>
    </recommendedName>
    <alternativeName>
        <fullName evidence="1">AMPylator</fullName>
    </alternativeName>
</protein>
<dbReference type="InterPro" id="IPR036597">
    <property type="entry name" value="Fido-like_dom_sf"/>
</dbReference>
<accession>A0A4R1KR59</accession>
<dbReference type="Proteomes" id="UP000295496">
    <property type="component" value="Unassembled WGS sequence"/>
</dbReference>
<sequence length="373" mass="42996">MINNFNLNNVVHYRDGQFPPQSIDFNQIITALLEATNAIARYDQMLKNMHNSEILLAPLRSQEAVISSRMEGTISTMEEILRYEADAFNGDNLNVRNDVIETVLYQRTLKNAQLAMQDGYPLSVHLLKTMHQQLLSLGRGANKSPGEFKKEQNYLADTVSREILFVPISPEKLLDGLENLFHYINHHSDPVLIKTAVSHLEFEALHPFQDGNGRIGRMLITLMLWSSQIISAPYFYISGYLEEHKNRYTHLMRQVSQTGDWHEWLNFFLNAIASQSQRNLQVAENIRDLYEQMKQQFSEILASKHALTVLDFVFTYPIFRNSQLSEKTDIPPATANRFTKALYEQGILSIMEESSGRKSTLYSFEKMLELVRV</sequence>
<evidence type="ECO:0000313" key="7">
    <source>
        <dbReference type="Proteomes" id="UP000295496"/>
    </source>
</evidence>